<dbReference type="Proteomes" id="UP000541610">
    <property type="component" value="Unassembled WGS sequence"/>
</dbReference>
<accession>A0A7J6P580</accession>
<comment type="caution">
    <text evidence="1">The sequence shown here is derived from an EMBL/GenBank/DDBJ whole genome shotgun (WGS) entry which is preliminary data.</text>
</comment>
<protein>
    <submittedName>
        <fullName evidence="1">Uncharacterized protein</fullName>
    </submittedName>
</protein>
<gene>
    <name evidence="1" type="ORF">FOZ60_015740</name>
</gene>
<name>A0A7J6P580_PEROL</name>
<sequence length="2052" mass="227013">MQIRIVLDFASFVEASDCANVIDATEGFPGLSTCYFSTREMKIQLQKRLKRATRYSFTVLMMMPSVELPDSGGNFNSYSLMIEYYQLRYVEQTRSPLALTRIVKLNADTYGASNTNGWVTEFTLRSQESYQAGVIQLMTFALKTDPMGTQANGFRLVIDSPPAQDHSSEFQVRLPNPTEPVNMVWVAMSLRDSNQDIDRYPHTVLLDRPVHVVGEPIGEILAWQFQAASSQQWVTLQFFPGNTIQPLRPVRGSTVTHAGSIVIEPPQGFKVGPLTERLSRVSLHSPWMARTLWSGLWEMNVADNTWELKIVQTTAFKDTQYTVRLMVENPAEAASATSWKIVVQDATEPFPNIIAATRDVRGFPIYAEMVASLAHSNQVLSAPNVIRFTLTPSQYLGHCRKRCPKFNPVKMPEVVCKGNEGRQMTLTFPQPASVIAGDTMVFDSDQTVSAPDVTKVPGFELYPSEFASFVVVPKSRYEGNRDVVIRFSPAENIPYDDYLRIRAPEGISWYTGDGTGGSEAVAAALAFSTTAADTGAVAMATTEPIMDPLTPNVLSFRLLEELQAGFEYGFKAVATVPAQAPVSNRWWLEHYRLTGDVNEPFLYVASMGGQGFRTQVLMDVSVTPYSSVEEAWENPTTIVFEPTSDVSTVPAQGAQSSRRAELLVQGPPGFTFICPLKEVTIEPTDTTTRHLPEEKECSVLHSVESARNKLHVYFDDPEQGLKADTRYSFVVDMVNSLYVNPTSNFFTLSTRIGGEVVEEKTIPGFRLTKRMSDTRYISLPTREDRRAGSTDNVVTFVMGLTIDAPAGGLLILVAPKGFSLVRNAVTRSCEIEEASGMGTRYAEFPAPEDLVCRCPVNDYTAEVTLPRTLPKGDYAIQARVSNPMVTPAHNFWNILIKDEQNPRTTIMSESWIDGLKIQEILNPSVFAYNPANAIPGEAAPNPIDIKFTTTTLLPNSRSDPTGGLIMATAPEGFYFPAVCRYFSTAIQEEGVGALPSATTCRSDGLRTVILKTPTGTFVEPGTYQFRVLIENPSTPFEDYKTEDKKWELKTSLADGTMVDYNGAAYGFPDPPPRPVFLHPSLEPSRPANITIVTPDTLTVDAVGLPCVYPTPEQIEDAIPGTDPSTLVSVQDVRAEFGESLLSDAAQLPGYISCTLATTNMIVLKNEEEERTGRPLLAGPTYEQILTNVMNPQSTPELNLWRIEAHTLHESAPETWATTGYVILPELAETSVVSSNPAYGLFTTFTFLPHPNLSVDPAEASDLLSAVPPPAGGAMPRPPADQEIPCTIIAPLDTEEEWTCPFTFTPCRQVEVLELQQIQRPDVTADDPSAYQLACDELNNLCNRADFHGPTFEFGNDRILYCVSSGGRLEVTLGATTVLEKDTPLSFSVTGYNADLPTSGEGQAAQLDNRWSFVTRDSDSSKTILDRKTSTGFDQLGVIYVDLISPDQTKVSISDNIVEIRLRLSTQVNPPCRLAITYPPEFARDSATVREVSTAGDFPRKVDWRFSGNQVQIDSKDEPLRRDVELVLRMTVSNPHISPPDDLNIWRFETLSLNPLSLYNKSDVNYDVPGFKIHGSFRRAEVASRVSSPAVENTVGIWFVLESDLPREDVNPTSYLRIWFPPGFEPVDDSCGLRSFNLEYQRYVGTDSFFQLTKTFVALPAGSLCESGMDAEKGLMFVELAVDKNLEYGLDYAFQVGAINPPALPPDGQNVFQFETQMAGVILHLKEDVPGFELKLLDTAKIDAEKTSQREPLNLLTFTLKSVKILPGNTIVMIDGPPGFIFTCAFVSYINLGPTTTCTPDSDKVQFQFDALDEKEANEEFQIKVYVRNPQFTPQPNTWDFRLLSPLGLFIDIRLDVPGFDITGLVEASIVPEFTYKRHRNNIAVHFLPSTIMNRADIGNEIILTAPSALHRDLLFPPIASHFNMKPEASGIPGYEIPDDYVFPPVGTTCGGSENVLTVRFPPGAGLQRYRYVMRVDVINAKSNANRSITDTNPPFWSFTTRVNNEGVIRNVDANMTVQGFWVTDLIIPHIGRASGLPLYPMLVLSMMISAVM</sequence>
<dbReference type="OrthoDB" id="409293at2759"/>
<reference evidence="1 2" key="1">
    <citation type="submission" date="2020-04" db="EMBL/GenBank/DDBJ databases">
        <title>Perkinsus olseni comparative genomics.</title>
        <authorList>
            <person name="Bogema D.R."/>
        </authorList>
    </citation>
    <scope>NUCLEOTIDE SEQUENCE [LARGE SCALE GENOMIC DNA]</scope>
    <source>
        <strain evidence="1">00978-12</strain>
    </source>
</reference>
<dbReference type="EMBL" id="JABANP010000080">
    <property type="protein sequence ID" value="KAF4691334.1"/>
    <property type="molecule type" value="Genomic_DNA"/>
</dbReference>
<proteinExistence type="predicted"/>
<organism evidence="1 2">
    <name type="scientific">Perkinsus olseni</name>
    <name type="common">Perkinsus atlanticus</name>
    <dbReference type="NCBI Taxonomy" id="32597"/>
    <lineage>
        <taxon>Eukaryota</taxon>
        <taxon>Sar</taxon>
        <taxon>Alveolata</taxon>
        <taxon>Perkinsozoa</taxon>
        <taxon>Perkinsea</taxon>
        <taxon>Perkinsida</taxon>
        <taxon>Perkinsidae</taxon>
        <taxon>Perkinsus</taxon>
    </lineage>
</organism>
<evidence type="ECO:0000313" key="2">
    <source>
        <dbReference type="Proteomes" id="UP000541610"/>
    </source>
</evidence>
<evidence type="ECO:0000313" key="1">
    <source>
        <dbReference type="EMBL" id="KAF4691334.1"/>
    </source>
</evidence>